<feature type="domain" description="Glycosyltransferase RgtA/B/C/D-like" evidence="9">
    <location>
        <begin position="52"/>
        <end position="212"/>
    </location>
</feature>
<evidence type="ECO:0000256" key="2">
    <source>
        <dbReference type="ARBA" id="ARBA00022475"/>
    </source>
</evidence>
<feature type="transmembrane region" description="Helical" evidence="8">
    <location>
        <begin position="194"/>
        <end position="214"/>
    </location>
</feature>
<evidence type="ECO:0000256" key="3">
    <source>
        <dbReference type="ARBA" id="ARBA00022676"/>
    </source>
</evidence>
<organism evidence="10 11">
    <name type="scientific">Rhizomicrobium palustre</name>
    <dbReference type="NCBI Taxonomy" id="189966"/>
    <lineage>
        <taxon>Bacteria</taxon>
        <taxon>Pseudomonadati</taxon>
        <taxon>Pseudomonadota</taxon>
        <taxon>Alphaproteobacteria</taxon>
        <taxon>Micropepsales</taxon>
        <taxon>Micropepsaceae</taxon>
        <taxon>Rhizomicrobium</taxon>
    </lineage>
</organism>
<dbReference type="InterPro" id="IPR038731">
    <property type="entry name" value="RgtA/B/C-like"/>
</dbReference>
<evidence type="ECO:0000256" key="7">
    <source>
        <dbReference type="ARBA" id="ARBA00023136"/>
    </source>
</evidence>
<evidence type="ECO:0000256" key="4">
    <source>
        <dbReference type="ARBA" id="ARBA00022679"/>
    </source>
</evidence>
<accession>A0A846MUX7</accession>
<dbReference type="GO" id="GO:0009103">
    <property type="term" value="P:lipopolysaccharide biosynthetic process"/>
    <property type="evidence" value="ECO:0007669"/>
    <property type="project" value="UniProtKB-ARBA"/>
</dbReference>
<dbReference type="GO" id="GO:0016763">
    <property type="term" value="F:pentosyltransferase activity"/>
    <property type="evidence" value="ECO:0007669"/>
    <property type="project" value="TreeGrafter"/>
</dbReference>
<proteinExistence type="predicted"/>
<keyword evidence="11" id="KW-1185">Reference proteome</keyword>
<evidence type="ECO:0000313" key="10">
    <source>
        <dbReference type="EMBL" id="NIK87328.1"/>
    </source>
</evidence>
<keyword evidence="3" id="KW-0328">Glycosyltransferase</keyword>
<evidence type="ECO:0000259" key="9">
    <source>
        <dbReference type="Pfam" id="PF13231"/>
    </source>
</evidence>
<dbReference type="EMBL" id="JAASRM010000001">
    <property type="protein sequence ID" value="NIK87328.1"/>
    <property type="molecule type" value="Genomic_DNA"/>
</dbReference>
<feature type="transmembrane region" description="Helical" evidence="8">
    <location>
        <begin position="106"/>
        <end position="132"/>
    </location>
</feature>
<dbReference type="InterPro" id="IPR050297">
    <property type="entry name" value="LipidA_mod_glycosyltrf_83"/>
</dbReference>
<feature type="transmembrane region" description="Helical" evidence="8">
    <location>
        <begin position="234"/>
        <end position="257"/>
    </location>
</feature>
<dbReference type="RefSeq" id="WP_167080846.1">
    <property type="nucleotide sequence ID" value="NZ_BAAADC010000001.1"/>
</dbReference>
<feature type="transmembrane region" description="Helical" evidence="8">
    <location>
        <begin position="315"/>
        <end position="337"/>
    </location>
</feature>
<evidence type="ECO:0000256" key="8">
    <source>
        <dbReference type="SAM" id="Phobius"/>
    </source>
</evidence>
<comment type="caution">
    <text evidence="10">The sequence shown here is derived from an EMBL/GenBank/DDBJ whole genome shotgun (WGS) entry which is preliminary data.</text>
</comment>
<feature type="transmembrane region" description="Helical" evidence="8">
    <location>
        <begin position="12"/>
        <end position="33"/>
    </location>
</feature>
<reference evidence="10 11" key="1">
    <citation type="submission" date="2020-03" db="EMBL/GenBank/DDBJ databases">
        <title>Genomic Encyclopedia of Type Strains, Phase IV (KMG-IV): sequencing the most valuable type-strain genomes for metagenomic binning, comparative biology and taxonomic classification.</title>
        <authorList>
            <person name="Goeker M."/>
        </authorList>
    </citation>
    <scope>NUCLEOTIDE SEQUENCE [LARGE SCALE GENOMIC DNA]</scope>
    <source>
        <strain evidence="10 11">DSM 19867</strain>
    </source>
</reference>
<keyword evidence="6 8" id="KW-1133">Transmembrane helix</keyword>
<gene>
    <name evidence="10" type="ORF">FHS83_000646</name>
</gene>
<dbReference type="PANTHER" id="PTHR33908:SF11">
    <property type="entry name" value="MEMBRANE PROTEIN"/>
    <property type="match status" value="1"/>
</dbReference>
<feature type="transmembrane region" description="Helical" evidence="8">
    <location>
        <begin position="269"/>
        <end position="286"/>
    </location>
</feature>
<sequence>MILRKQSLTAPWFVLALVTFAIHLLVNGGYGIFRDELYFIVCGRRLDWGYVDQPPLVPLIAAWSYAFSGDWLTGFRFLPALVLAATVALTADFARVLGGGRFAQSLAGLCALCCPSLLAQGVFLTTDLFQPITWLGLGYALVRLDQTKDQRWWLAIALIAAFSLWSKYAIIFFIVGLIPGLLLTPLRKSFAKPYIYLAAALALLLVLPNILWQANHHWPFLELGSAGVHGKNRVLSSAAFFGQQLLIIGPLLALVWIAGLWRMARHESWRAFPVAYLVLAVFFITQHGKAGYMMPIYPILFAGGALFWEELLKPVWARGLVAGLVALSGILLAPLAMPVLPEESYIAYADALGISPKATAGENLKLSRLPQHFADMHGWPEMAAKISAAFARLTPEERKHAIFYGDNYGEAAAVDVLAKGLPPARSGHNNYWLWGPGPDSAPVVIEIGGTREEHLRDFASVEQAGFLDDPYAMPYETNQPIWIERGFKHDLQKIWPRLKHYE</sequence>
<dbReference type="Proteomes" id="UP000570514">
    <property type="component" value="Unassembled WGS sequence"/>
</dbReference>
<feature type="transmembrane region" description="Helical" evidence="8">
    <location>
        <begin position="152"/>
        <end position="182"/>
    </location>
</feature>
<evidence type="ECO:0000256" key="6">
    <source>
        <dbReference type="ARBA" id="ARBA00022989"/>
    </source>
</evidence>
<dbReference type="Pfam" id="PF13231">
    <property type="entry name" value="PMT_2"/>
    <property type="match status" value="1"/>
</dbReference>
<keyword evidence="7 8" id="KW-0472">Membrane</keyword>
<name>A0A846MUX7_9PROT</name>
<dbReference type="GO" id="GO:0005886">
    <property type="term" value="C:plasma membrane"/>
    <property type="evidence" value="ECO:0007669"/>
    <property type="project" value="UniProtKB-SubCell"/>
</dbReference>
<comment type="subcellular location">
    <subcellularLocation>
        <location evidence="1">Cell membrane</location>
        <topology evidence="1">Multi-pass membrane protein</topology>
    </subcellularLocation>
</comment>
<protein>
    <recommendedName>
        <fullName evidence="9">Glycosyltransferase RgtA/B/C/D-like domain-containing protein</fullName>
    </recommendedName>
</protein>
<keyword evidence="5 8" id="KW-0812">Transmembrane</keyword>
<evidence type="ECO:0000313" key="11">
    <source>
        <dbReference type="Proteomes" id="UP000570514"/>
    </source>
</evidence>
<evidence type="ECO:0000256" key="5">
    <source>
        <dbReference type="ARBA" id="ARBA00022692"/>
    </source>
</evidence>
<dbReference type="AlphaFoldDB" id="A0A846MUX7"/>
<evidence type="ECO:0000256" key="1">
    <source>
        <dbReference type="ARBA" id="ARBA00004651"/>
    </source>
</evidence>
<keyword evidence="4" id="KW-0808">Transferase</keyword>
<dbReference type="PANTHER" id="PTHR33908">
    <property type="entry name" value="MANNOSYLTRANSFERASE YKCB-RELATED"/>
    <property type="match status" value="1"/>
</dbReference>
<keyword evidence="2" id="KW-1003">Cell membrane</keyword>
<feature type="transmembrane region" description="Helical" evidence="8">
    <location>
        <begin position="77"/>
        <end position="94"/>
    </location>
</feature>
<feature type="transmembrane region" description="Helical" evidence="8">
    <location>
        <begin position="292"/>
        <end position="308"/>
    </location>
</feature>